<dbReference type="AlphaFoldDB" id="A0A0D0BT01"/>
<keyword evidence="2" id="KW-1185">Reference proteome</keyword>
<proteinExistence type="predicted"/>
<dbReference type="EMBL" id="KN828767">
    <property type="protein sequence ID" value="KIK74547.1"/>
    <property type="molecule type" value="Genomic_DNA"/>
</dbReference>
<reference evidence="2" key="2">
    <citation type="submission" date="2015-01" db="EMBL/GenBank/DDBJ databases">
        <title>Evolutionary Origins and Diversification of the Mycorrhizal Mutualists.</title>
        <authorList>
            <consortium name="DOE Joint Genome Institute"/>
            <consortium name="Mycorrhizal Genomics Consortium"/>
            <person name="Kohler A."/>
            <person name="Kuo A."/>
            <person name="Nagy L.G."/>
            <person name="Floudas D."/>
            <person name="Copeland A."/>
            <person name="Barry K.W."/>
            <person name="Cichocki N."/>
            <person name="Veneault-Fourrey C."/>
            <person name="LaButti K."/>
            <person name="Lindquist E.A."/>
            <person name="Lipzen A."/>
            <person name="Lundell T."/>
            <person name="Morin E."/>
            <person name="Murat C."/>
            <person name="Riley R."/>
            <person name="Ohm R."/>
            <person name="Sun H."/>
            <person name="Tunlid A."/>
            <person name="Henrissat B."/>
            <person name="Grigoriev I.V."/>
            <person name="Hibbett D.S."/>
            <person name="Martin F."/>
        </authorList>
    </citation>
    <scope>NUCLEOTIDE SEQUENCE [LARGE SCALE GENOMIC DNA]</scope>
    <source>
        <strain evidence="2">Ve08.2h10</strain>
    </source>
</reference>
<dbReference type="Proteomes" id="UP000054538">
    <property type="component" value="Unassembled WGS sequence"/>
</dbReference>
<accession>A0A0D0BT01</accession>
<dbReference type="STRING" id="930991.A0A0D0BT01"/>
<evidence type="ECO:0000313" key="2">
    <source>
        <dbReference type="Proteomes" id="UP000054538"/>
    </source>
</evidence>
<dbReference type="InParanoid" id="A0A0D0BT01"/>
<name>A0A0D0BT01_9AGAM</name>
<organism evidence="1 2">
    <name type="scientific">Paxillus rubicundulus Ve08.2h10</name>
    <dbReference type="NCBI Taxonomy" id="930991"/>
    <lineage>
        <taxon>Eukaryota</taxon>
        <taxon>Fungi</taxon>
        <taxon>Dikarya</taxon>
        <taxon>Basidiomycota</taxon>
        <taxon>Agaricomycotina</taxon>
        <taxon>Agaricomycetes</taxon>
        <taxon>Agaricomycetidae</taxon>
        <taxon>Boletales</taxon>
        <taxon>Paxilineae</taxon>
        <taxon>Paxillaceae</taxon>
        <taxon>Paxillus</taxon>
    </lineage>
</organism>
<protein>
    <submittedName>
        <fullName evidence="1">Uncharacterized protein</fullName>
    </submittedName>
</protein>
<dbReference type="OrthoDB" id="2689033at2759"/>
<sequence>MVKLKSGNIFYINNVSKAIAMDYTNPLTCFTMQDYPEDAGPGMLQVFHGDKMKVEPPSPQQLELTTRYFL</sequence>
<dbReference type="HOGENOM" id="CLU_2758543_0_0_1"/>
<gene>
    <name evidence="1" type="ORF">PAXRUDRAFT_19769</name>
</gene>
<reference evidence="1 2" key="1">
    <citation type="submission" date="2014-04" db="EMBL/GenBank/DDBJ databases">
        <authorList>
            <consortium name="DOE Joint Genome Institute"/>
            <person name="Kuo A."/>
            <person name="Kohler A."/>
            <person name="Jargeat P."/>
            <person name="Nagy L.G."/>
            <person name="Floudas D."/>
            <person name="Copeland A."/>
            <person name="Barry K.W."/>
            <person name="Cichocki N."/>
            <person name="Veneault-Fourrey C."/>
            <person name="LaButti K."/>
            <person name="Lindquist E.A."/>
            <person name="Lipzen A."/>
            <person name="Lundell T."/>
            <person name="Morin E."/>
            <person name="Murat C."/>
            <person name="Sun H."/>
            <person name="Tunlid A."/>
            <person name="Henrissat B."/>
            <person name="Grigoriev I.V."/>
            <person name="Hibbett D.S."/>
            <person name="Martin F."/>
            <person name="Nordberg H.P."/>
            <person name="Cantor M.N."/>
            <person name="Hua S.X."/>
        </authorList>
    </citation>
    <scope>NUCLEOTIDE SEQUENCE [LARGE SCALE GENOMIC DNA]</scope>
    <source>
        <strain evidence="1 2">Ve08.2h10</strain>
    </source>
</reference>
<evidence type="ECO:0000313" key="1">
    <source>
        <dbReference type="EMBL" id="KIK74547.1"/>
    </source>
</evidence>